<feature type="binding site" evidence="5">
    <location>
        <position position="175"/>
    </location>
    <ligand>
        <name>Zn(2+)</name>
        <dbReference type="ChEBI" id="CHEBI:29105"/>
    </ligand>
</feature>
<keyword evidence="1 5" id="KW-0479">Metal-binding</keyword>
<dbReference type="AlphaFoldDB" id="A0A848B1S7"/>
<evidence type="ECO:0000313" key="9">
    <source>
        <dbReference type="EMBL" id="NMD98179.1"/>
    </source>
</evidence>
<dbReference type="GO" id="GO:0004476">
    <property type="term" value="F:mannose-6-phosphate isomerase activity"/>
    <property type="evidence" value="ECO:0007669"/>
    <property type="project" value="InterPro"/>
</dbReference>
<dbReference type="PANTHER" id="PTHR42742">
    <property type="entry name" value="TRANSCRIPTIONAL REPRESSOR MPRA"/>
    <property type="match status" value="1"/>
</dbReference>
<keyword evidence="10" id="KW-1185">Reference proteome</keyword>
<gene>
    <name evidence="9" type="ORF">HF878_01580</name>
</gene>
<comment type="caution">
    <text evidence="9">The sequence shown here is derived from an EMBL/GenBank/DDBJ whole genome shotgun (WGS) entry which is preliminary data.</text>
</comment>
<accession>A0A848B1S7</accession>
<dbReference type="GO" id="GO:0008270">
    <property type="term" value="F:zinc ion binding"/>
    <property type="evidence" value="ECO:0007669"/>
    <property type="project" value="InterPro"/>
</dbReference>
<dbReference type="EMBL" id="JABAFA010000002">
    <property type="protein sequence ID" value="NMD98179.1"/>
    <property type="molecule type" value="Genomic_DNA"/>
</dbReference>
<dbReference type="GO" id="GO:0005975">
    <property type="term" value="P:carbohydrate metabolic process"/>
    <property type="evidence" value="ECO:0007669"/>
    <property type="project" value="InterPro"/>
</dbReference>
<keyword evidence="9" id="KW-0413">Isomerase</keyword>
<evidence type="ECO:0000256" key="6">
    <source>
        <dbReference type="PIRSR" id="PIRSR036894-2"/>
    </source>
</evidence>
<feature type="binding site" evidence="5">
    <location>
        <position position="117"/>
    </location>
    <ligand>
        <name>Zn(2+)</name>
        <dbReference type="ChEBI" id="CHEBI:29105"/>
    </ligand>
</feature>
<feature type="domain" description="Phosphomannose isomerase type I catalytic" evidence="7">
    <location>
        <begin position="6"/>
        <end position="108"/>
    </location>
</feature>
<dbReference type="InterPro" id="IPR049071">
    <property type="entry name" value="MPI_cupin_dom"/>
</dbReference>
<evidence type="ECO:0000256" key="3">
    <source>
        <dbReference type="ARBA" id="ARBA00029741"/>
    </source>
</evidence>
<dbReference type="InterPro" id="IPR014710">
    <property type="entry name" value="RmlC-like_jellyroll"/>
</dbReference>
<evidence type="ECO:0000256" key="2">
    <source>
        <dbReference type="ARBA" id="ARBA00022833"/>
    </source>
</evidence>
<organism evidence="9 10">
    <name type="scientific">Selenomonas bovis</name>
    <dbReference type="NCBI Taxonomy" id="416586"/>
    <lineage>
        <taxon>Bacteria</taxon>
        <taxon>Bacillati</taxon>
        <taxon>Bacillota</taxon>
        <taxon>Negativicutes</taxon>
        <taxon>Selenomonadales</taxon>
        <taxon>Selenomonadaceae</taxon>
        <taxon>Selenomonas</taxon>
    </lineage>
</organism>
<sequence>MLYPMKLIAPLKDYIWGGTRLKEEYGKKTDLDKISESWELACHKDGKSVIANGEAEGQTLEDWLAKQGKEVLGKHVEKFPYFPLLIKLIDAKDNLSVQVHPDNDYAQRVEGEYGKTEMWYIVDCEPGASLLYGFQHEISKEEFERRIKENMLLDVVNRVPVHKGDVFFIDSGTLHAIGKGILICEIQQNSNTTYRIYDYGRVGKDGKPRELHVQKALDVTKLEPPKAHPTLACDIDIFAGAKARLLASCEYFTTYHITVDGKSALFCGDDSFQSFTVLDGSLVIKDEADHKVELTKGETVFLPAGLGRYKLKGQAEIILSKL</sequence>
<dbReference type="Pfam" id="PF21621">
    <property type="entry name" value="MPI_cupin_dom"/>
    <property type="match status" value="1"/>
</dbReference>
<dbReference type="PANTHER" id="PTHR42742:SF3">
    <property type="entry name" value="FRUCTOKINASE"/>
    <property type="match status" value="1"/>
</dbReference>
<evidence type="ECO:0000256" key="5">
    <source>
        <dbReference type="PIRSR" id="PIRSR036894-1"/>
    </source>
</evidence>
<dbReference type="Proteomes" id="UP000543804">
    <property type="component" value="Unassembled WGS sequence"/>
</dbReference>
<dbReference type="InterPro" id="IPR011051">
    <property type="entry name" value="RmlC_Cupin_sf"/>
</dbReference>
<evidence type="ECO:0000256" key="1">
    <source>
        <dbReference type="ARBA" id="ARBA00022723"/>
    </source>
</evidence>
<feature type="active site" evidence="6">
    <location>
        <position position="195"/>
    </location>
</feature>
<dbReference type="RefSeq" id="WP_170076994.1">
    <property type="nucleotide sequence ID" value="NZ_JABAFA010000002.1"/>
</dbReference>
<dbReference type="InterPro" id="IPR046457">
    <property type="entry name" value="PMI_typeI_cat"/>
</dbReference>
<evidence type="ECO:0000256" key="4">
    <source>
        <dbReference type="ARBA" id="ARBA00030762"/>
    </source>
</evidence>
<protein>
    <recommendedName>
        <fullName evidence="3">Phosphohexomutase</fullName>
    </recommendedName>
    <alternativeName>
        <fullName evidence="4">Phosphomannose isomerase</fullName>
    </alternativeName>
</protein>
<dbReference type="Pfam" id="PF20511">
    <property type="entry name" value="PMI_typeI_cat"/>
    <property type="match status" value="1"/>
</dbReference>
<name>A0A848B1S7_9FIRM</name>
<dbReference type="Gene3D" id="2.60.120.10">
    <property type="entry name" value="Jelly Rolls"/>
    <property type="match status" value="2"/>
</dbReference>
<dbReference type="InterPro" id="IPR051804">
    <property type="entry name" value="Carb_Metab_Reg_Kinase/Isom"/>
</dbReference>
<feature type="domain" description="Mannose-6-phosphate isomerase cupin" evidence="8">
    <location>
        <begin position="248"/>
        <end position="320"/>
    </location>
</feature>
<dbReference type="PIRSF" id="PIRSF036894">
    <property type="entry name" value="PMI_Firm_short"/>
    <property type="match status" value="1"/>
</dbReference>
<evidence type="ECO:0000313" key="10">
    <source>
        <dbReference type="Proteomes" id="UP000543804"/>
    </source>
</evidence>
<evidence type="ECO:0000259" key="7">
    <source>
        <dbReference type="Pfam" id="PF20511"/>
    </source>
</evidence>
<keyword evidence="2 5" id="KW-0862">Zinc</keyword>
<dbReference type="CDD" id="cd07010">
    <property type="entry name" value="cupin_PMI_type_I_N_bac"/>
    <property type="match status" value="1"/>
</dbReference>
<evidence type="ECO:0000259" key="8">
    <source>
        <dbReference type="Pfam" id="PF21621"/>
    </source>
</evidence>
<reference evidence="9 10" key="1">
    <citation type="submission" date="2020-04" db="EMBL/GenBank/DDBJ databases">
        <authorList>
            <person name="Hitch T.C.A."/>
            <person name="Wylensek D."/>
            <person name="Clavel T."/>
        </authorList>
    </citation>
    <scope>NUCLEOTIDE SEQUENCE [LARGE SCALE GENOMIC DNA]</scope>
    <source>
        <strain evidence="9 10">PG-130-P53-12</strain>
    </source>
</reference>
<feature type="binding site" evidence="5">
    <location>
        <position position="100"/>
    </location>
    <ligand>
        <name>Zn(2+)</name>
        <dbReference type="ChEBI" id="CHEBI:29105"/>
    </ligand>
</feature>
<dbReference type="SUPFAM" id="SSF51182">
    <property type="entry name" value="RmlC-like cupins"/>
    <property type="match status" value="1"/>
</dbReference>
<proteinExistence type="predicted"/>
<comment type="cofactor">
    <cofactor evidence="5">
        <name>Zn(2+)</name>
        <dbReference type="ChEBI" id="CHEBI:29105"/>
    </cofactor>
    <text evidence="5">Binds 1 zinc ion per subunit.</text>
</comment>
<dbReference type="InterPro" id="IPR014628">
    <property type="entry name" value="Man6P_isomerase_Firm_short"/>
</dbReference>